<dbReference type="HOGENOM" id="CLU_2780130_0_0_1"/>
<dbReference type="EnsemblPlants" id="OMERI12G05090.2">
    <property type="protein sequence ID" value="OMERI12G05090.2"/>
    <property type="gene ID" value="OMERI12G05090"/>
</dbReference>
<evidence type="ECO:0000313" key="3">
    <source>
        <dbReference type="Proteomes" id="UP000008021"/>
    </source>
</evidence>
<dbReference type="PANTHER" id="PTHR45950:SF7">
    <property type="entry name" value="HOMEOBOX-LEUCINE ZIPPER PROTEIN ATHB-14"/>
    <property type="match status" value="1"/>
</dbReference>
<protein>
    <recommendedName>
        <fullName evidence="4">START domain-containing protein</fullName>
    </recommendedName>
</protein>
<organism evidence="2">
    <name type="scientific">Oryza meridionalis</name>
    <dbReference type="NCBI Taxonomy" id="40149"/>
    <lineage>
        <taxon>Eukaryota</taxon>
        <taxon>Viridiplantae</taxon>
        <taxon>Streptophyta</taxon>
        <taxon>Embryophyta</taxon>
        <taxon>Tracheophyta</taxon>
        <taxon>Spermatophyta</taxon>
        <taxon>Magnoliopsida</taxon>
        <taxon>Liliopsida</taxon>
        <taxon>Poales</taxon>
        <taxon>Poaceae</taxon>
        <taxon>BOP clade</taxon>
        <taxon>Oryzoideae</taxon>
        <taxon>Oryzeae</taxon>
        <taxon>Oryzinae</taxon>
        <taxon>Oryza</taxon>
    </lineage>
</organism>
<keyword evidence="3" id="KW-1185">Reference proteome</keyword>
<evidence type="ECO:0008006" key="4">
    <source>
        <dbReference type="Google" id="ProtNLM"/>
    </source>
</evidence>
<dbReference type="Proteomes" id="UP000008021">
    <property type="component" value="Chromosome 12"/>
</dbReference>
<proteinExistence type="predicted"/>
<name>A0A0E0FAW5_9ORYZ</name>
<evidence type="ECO:0000256" key="1">
    <source>
        <dbReference type="SAM" id="MobiDB-lite"/>
    </source>
</evidence>
<dbReference type="InterPro" id="IPR044830">
    <property type="entry name" value="HD-Zip_III"/>
</dbReference>
<accession>A0A0E0FAW5</accession>
<feature type="region of interest" description="Disordered" evidence="1">
    <location>
        <begin position="49"/>
        <end position="69"/>
    </location>
</feature>
<dbReference type="AlphaFoldDB" id="A0A0E0FAW5"/>
<reference evidence="2" key="1">
    <citation type="submission" date="2015-04" db="UniProtKB">
        <authorList>
            <consortium name="EnsemblPlants"/>
        </authorList>
    </citation>
    <scope>IDENTIFICATION</scope>
</reference>
<dbReference type="PANTHER" id="PTHR45950">
    <property type="entry name" value="HOMEOBOX-LEUCINE ZIPPER PROTEIN ATHB-14"/>
    <property type="match status" value="1"/>
</dbReference>
<dbReference type="GO" id="GO:0003700">
    <property type="term" value="F:DNA-binding transcription factor activity"/>
    <property type="evidence" value="ECO:0007669"/>
    <property type="project" value="InterPro"/>
</dbReference>
<sequence length="69" mass="7666">MNQVAEILKDRPSWYCDCRSIDIIHVIPTGNGGTIELIYMQIYERSLTQSTGGPSGPNTPNVLTWSVNL</sequence>
<evidence type="ECO:0000313" key="2">
    <source>
        <dbReference type="EnsemblPlants" id="OMERI12G05090.2"/>
    </source>
</evidence>
<reference evidence="2" key="2">
    <citation type="submission" date="2018-05" db="EMBL/GenBank/DDBJ databases">
        <title>OmerRS3 (Oryza meridionalis Reference Sequence Version 3).</title>
        <authorList>
            <person name="Zhang J."/>
            <person name="Kudrna D."/>
            <person name="Lee S."/>
            <person name="Talag J."/>
            <person name="Welchert J."/>
            <person name="Wing R.A."/>
        </authorList>
    </citation>
    <scope>NUCLEOTIDE SEQUENCE [LARGE SCALE GENOMIC DNA]</scope>
    <source>
        <strain evidence="2">cv. OR44</strain>
    </source>
</reference>
<dbReference type="Gramene" id="OMERI12G05090.2">
    <property type="protein sequence ID" value="OMERI12G05090.2"/>
    <property type="gene ID" value="OMERI12G05090"/>
</dbReference>